<accession>A0A4P8YFW4</accession>
<dbReference type="OrthoDB" id="3350993at2"/>
<evidence type="ECO:0000259" key="1">
    <source>
        <dbReference type="Pfam" id="PF01261"/>
    </source>
</evidence>
<feature type="domain" description="Xylose isomerase-like TIM barrel" evidence="1">
    <location>
        <begin position="29"/>
        <end position="249"/>
    </location>
</feature>
<dbReference type="SUPFAM" id="SSF51658">
    <property type="entry name" value="Xylose isomerase-like"/>
    <property type="match status" value="1"/>
</dbReference>
<dbReference type="AlphaFoldDB" id="A0A4P8YFW4"/>
<organism evidence="2 3">
    <name type="scientific">Jejubacter calystegiae</name>
    <dbReference type="NCBI Taxonomy" id="2579935"/>
    <lineage>
        <taxon>Bacteria</taxon>
        <taxon>Pseudomonadati</taxon>
        <taxon>Pseudomonadota</taxon>
        <taxon>Gammaproteobacteria</taxon>
        <taxon>Enterobacterales</taxon>
        <taxon>Enterobacteriaceae</taxon>
        <taxon>Jejubacter</taxon>
    </lineage>
</organism>
<protein>
    <submittedName>
        <fullName evidence="2">TIM barrel protein</fullName>
    </submittedName>
</protein>
<gene>
    <name evidence="2" type="ORF">FEM41_02310</name>
</gene>
<dbReference type="Pfam" id="PF01261">
    <property type="entry name" value="AP_endonuc_2"/>
    <property type="match status" value="1"/>
</dbReference>
<keyword evidence="3" id="KW-1185">Reference proteome</keyword>
<dbReference type="KEGG" id="izh:FEM41_02310"/>
<dbReference type="InterPro" id="IPR036237">
    <property type="entry name" value="Xyl_isomerase-like_sf"/>
</dbReference>
<dbReference type="InterPro" id="IPR050312">
    <property type="entry name" value="IolE/XylAMocC-like"/>
</dbReference>
<sequence>MKTGLSSYAYFWRLHDQNPSPVSLYDALDDSAQLGADVFQICDYPQIESWSDGQLAALYQHASRLGITLELGTKGIAPAHLRRYLHIAGELDCRLLRTMVNTPDHRPSQAQALDYLTEVLPEFIRQQVAICLETYEQVPTCHNVELVKTLDSPWLGICLDPANCVAALEMPDEVATLTAPWVLNWHVKDFTFSRRDGWVGFTLSGCPQGEGLLDYDAIRERIQPEKRNISQIVEHWLPWQGDFATSCEIESRWAQHNMQYLLQKNASLTTSDTSKESNHAC</sequence>
<dbReference type="Proteomes" id="UP000302163">
    <property type="component" value="Chromosome"/>
</dbReference>
<name>A0A4P8YFW4_9ENTR</name>
<proteinExistence type="predicted"/>
<dbReference type="RefSeq" id="WP_138094057.1">
    <property type="nucleotide sequence ID" value="NZ_CP040428.1"/>
</dbReference>
<dbReference type="EMBL" id="CP040428">
    <property type="protein sequence ID" value="QCT18558.1"/>
    <property type="molecule type" value="Genomic_DNA"/>
</dbReference>
<evidence type="ECO:0000313" key="3">
    <source>
        <dbReference type="Proteomes" id="UP000302163"/>
    </source>
</evidence>
<dbReference type="PANTHER" id="PTHR12110:SF52">
    <property type="entry name" value="XYLOSE ISOMERASE"/>
    <property type="match status" value="1"/>
</dbReference>
<evidence type="ECO:0000313" key="2">
    <source>
        <dbReference type="EMBL" id="QCT18558.1"/>
    </source>
</evidence>
<reference evidence="2 3" key="1">
    <citation type="submission" date="2019-05" db="EMBL/GenBank/DDBJ databases">
        <title>Complete genome sequence of Izhakiella calystegiae KSNA2, an endophyte isolated from beach morning glory (Calystegia soldanella).</title>
        <authorList>
            <person name="Jiang L."/>
            <person name="Jeong J.C."/>
            <person name="Kim C.Y."/>
            <person name="Kim D.H."/>
            <person name="Kim S.W."/>
            <person name="Lee j."/>
        </authorList>
    </citation>
    <scope>NUCLEOTIDE SEQUENCE [LARGE SCALE GENOMIC DNA]</scope>
    <source>
        <strain evidence="2 3">KSNA2</strain>
    </source>
</reference>
<dbReference type="InterPro" id="IPR013022">
    <property type="entry name" value="Xyl_isomerase-like_TIM-brl"/>
</dbReference>
<dbReference type="Gene3D" id="3.20.20.150">
    <property type="entry name" value="Divalent-metal-dependent TIM barrel enzymes"/>
    <property type="match status" value="1"/>
</dbReference>
<dbReference type="PANTHER" id="PTHR12110">
    <property type="entry name" value="HYDROXYPYRUVATE ISOMERASE"/>
    <property type="match status" value="1"/>
</dbReference>